<evidence type="ECO:0000313" key="2">
    <source>
        <dbReference type="Proteomes" id="UP000824120"/>
    </source>
</evidence>
<dbReference type="EMBL" id="JACXVP010000006">
    <property type="protein sequence ID" value="KAG5598944.1"/>
    <property type="molecule type" value="Genomic_DNA"/>
</dbReference>
<proteinExistence type="predicted"/>
<gene>
    <name evidence="1" type="ORF">H5410_030314</name>
</gene>
<accession>A0A9J5YH34</accession>
<dbReference type="AlphaFoldDB" id="A0A9J5YH34"/>
<name>A0A9J5YH34_SOLCO</name>
<keyword evidence="2" id="KW-1185">Reference proteome</keyword>
<organism evidence="1 2">
    <name type="scientific">Solanum commersonii</name>
    <name type="common">Commerson's wild potato</name>
    <name type="synonym">Commerson's nightshade</name>
    <dbReference type="NCBI Taxonomy" id="4109"/>
    <lineage>
        <taxon>Eukaryota</taxon>
        <taxon>Viridiplantae</taxon>
        <taxon>Streptophyta</taxon>
        <taxon>Embryophyta</taxon>
        <taxon>Tracheophyta</taxon>
        <taxon>Spermatophyta</taxon>
        <taxon>Magnoliopsida</taxon>
        <taxon>eudicotyledons</taxon>
        <taxon>Gunneridae</taxon>
        <taxon>Pentapetalae</taxon>
        <taxon>asterids</taxon>
        <taxon>lamiids</taxon>
        <taxon>Solanales</taxon>
        <taxon>Solanaceae</taxon>
        <taxon>Solanoideae</taxon>
        <taxon>Solaneae</taxon>
        <taxon>Solanum</taxon>
    </lineage>
</organism>
<sequence length="80" mass="9239">MVHHRLDKLMYLMRISIKKEKIMINYTCKRKITNSAAADGISKAEPHPLFATLCQALLWSVEVESRSETWFTVILNKSDS</sequence>
<protein>
    <submittedName>
        <fullName evidence="1">Uncharacterized protein</fullName>
    </submittedName>
</protein>
<reference evidence="1 2" key="1">
    <citation type="submission" date="2020-09" db="EMBL/GenBank/DDBJ databases">
        <title>De no assembly of potato wild relative species, Solanum commersonii.</title>
        <authorList>
            <person name="Cho K."/>
        </authorList>
    </citation>
    <scope>NUCLEOTIDE SEQUENCE [LARGE SCALE GENOMIC DNA]</scope>
    <source>
        <strain evidence="1">LZ3.2</strain>
        <tissue evidence="1">Leaf</tissue>
    </source>
</reference>
<evidence type="ECO:0000313" key="1">
    <source>
        <dbReference type="EMBL" id="KAG5598944.1"/>
    </source>
</evidence>
<comment type="caution">
    <text evidence="1">The sequence shown here is derived from an EMBL/GenBank/DDBJ whole genome shotgun (WGS) entry which is preliminary data.</text>
</comment>
<dbReference type="Proteomes" id="UP000824120">
    <property type="component" value="Chromosome 6"/>
</dbReference>